<dbReference type="AlphaFoldDB" id="A0A9P5UBK3"/>
<feature type="compositionally biased region" description="Low complexity" evidence="1">
    <location>
        <begin position="245"/>
        <end position="257"/>
    </location>
</feature>
<dbReference type="Proteomes" id="UP000772434">
    <property type="component" value="Unassembled WGS sequence"/>
</dbReference>
<dbReference type="GO" id="GO:0042149">
    <property type="term" value="P:cellular response to glucose starvation"/>
    <property type="evidence" value="ECO:0007669"/>
    <property type="project" value="TreeGrafter"/>
</dbReference>
<feature type="region of interest" description="Disordered" evidence="1">
    <location>
        <begin position="240"/>
        <end position="268"/>
    </location>
</feature>
<dbReference type="PANTHER" id="PTHR28051:SF1">
    <property type="entry name" value="PROTEIN MTL1-RELATED"/>
    <property type="match status" value="1"/>
</dbReference>
<evidence type="ECO:0000313" key="4">
    <source>
        <dbReference type="Proteomes" id="UP000772434"/>
    </source>
</evidence>
<proteinExistence type="predicted"/>
<dbReference type="InterPro" id="IPR013860">
    <property type="entry name" value="AreA_GATA"/>
</dbReference>
<evidence type="ECO:0000259" key="2">
    <source>
        <dbReference type="Pfam" id="PF08550"/>
    </source>
</evidence>
<feature type="region of interest" description="Disordered" evidence="1">
    <location>
        <begin position="103"/>
        <end position="130"/>
    </location>
</feature>
<sequence length="326" mass="36583">MSNYLPVLLYSVGAVPDDSSLTTLPRGQVDYLSHDWEEEDVWRSWRNMTRQKNEIANGVRLENASWRTWWKQRNKLKTISPETLNWLKDSDVTWLYGPLHTAVEWTPPPKPKPDQTEHRMASAHDRLDLSEPKHKSILKYRSISEMLTGDLPFSPAESDEEAEHKLSQEVSDADSSTSTTRPSLSHTKSDTHVTRWGSNRAARKNSPEPTGSANPTLVTLNPSPPHVYSATNLSGYFASHIGEQSSSSPTPGARSSTEVTPTGSTSTKKKHITFNTFVEQCIAIDKPKPKESTSGPVVTEDESDWYSKHKASYDDGLVCIFYLHSM</sequence>
<organism evidence="3 4">
    <name type="scientific">Rhodocollybia butyracea</name>
    <dbReference type="NCBI Taxonomy" id="206335"/>
    <lineage>
        <taxon>Eukaryota</taxon>
        <taxon>Fungi</taxon>
        <taxon>Dikarya</taxon>
        <taxon>Basidiomycota</taxon>
        <taxon>Agaricomycotina</taxon>
        <taxon>Agaricomycetes</taxon>
        <taxon>Agaricomycetidae</taxon>
        <taxon>Agaricales</taxon>
        <taxon>Marasmiineae</taxon>
        <taxon>Omphalotaceae</taxon>
        <taxon>Rhodocollybia</taxon>
    </lineage>
</organism>
<evidence type="ECO:0000256" key="1">
    <source>
        <dbReference type="SAM" id="MobiDB-lite"/>
    </source>
</evidence>
<feature type="region of interest" description="Disordered" evidence="1">
    <location>
        <begin position="151"/>
        <end position="225"/>
    </location>
</feature>
<dbReference type="Pfam" id="PF08550">
    <property type="entry name" value="GATA_AreA"/>
    <property type="match status" value="1"/>
</dbReference>
<dbReference type="EMBL" id="JADNRY010000019">
    <property type="protein sequence ID" value="KAF9073174.1"/>
    <property type="molecule type" value="Genomic_DNA"/>
</dbReference>
<comment type="caution">
    <text evidence="3">The sequence shown here is derived from an EMBL/GenBank/DDBJ whole genome shotgun (WGS) entry which is preliminary data.</text>
</comment>
<accession>A0A9P5UBK3</accession>
<feature type="compositionally biased region" description="Polar residues" evidence="1">
    <location>
        <begin position="207"/>
        <end position="221"/>
    </location>
</feature>
<feature type="compositionally biased region" description="Basic and acidic residues" evidence="1">
    <location>
        <begin position="111"/>
        <end position="130"/>
    </location>
</feature>
<gene>
    <name evidence="3" type="ORF">BDP27DRAFT_1216362</name>
</gene>
<dbReference type="InterPro" id="IPR052292">
    <property type="entry name" value="Glucose_repression_reg"/>
</dbReference>
<dbReference type="GO" id="GO:0007039">
    <property type="term" value="P:protein catabolic process in the vacuole"/>
    <property type="evidence" value="ECO:0007669"/>
    <property type="project" value="TreeGrafter"/>
</dbReference>
<dbReference type="OrthoDB" id="5563539at2759"/>
<keyword evidence="4" id="KW-1185">Reference proteome</keyword>
<dbReference type="GO" id="GO:0005773">
    <property type="term" value="C:vacuole"/>
    <property type="evidence" value="ECO:0007669"/>
    <property type="project" value="GOC"/>
</dbReference>
<reference evidence="3" key="1">
    <citation type="submission" date="2020-11" db="EMBL/GenBank/DDBJ databases">
        <authorList>
            <consortium name="DOE Joint Genome Institute"/>
            <person name="Ahrendt S."/>
            <person name="Riley R."/>
            <person name="Andreopoulos W."/>
            <person name="Labutti K."/>
            <person name="Pangilinan J."/>
            <person name="Ruiz-Duenas F.J."/>
            <person name="Barrasa J.M."/>
            <person name="Sanchez-Garcia M."/>
            <person name="Camarero S."/>
            <person name="Miyauchi S."/>
            <person name="Serrano A."/>
            <person name="Linde D."/>
            <person name="Babiker R."/>
            <person name="Drula E."/>
            <person name="Ayuso-Fernandez I."/>
            <person name="Pacheco R."/>
            <person name="Padilla G."/>
            <person name="Ferreira P."/>
            <person name="Barriuso J."/>
            <person name="Kellner H."/>
            <person name="Castanera R."/>
            <person name="Alfaro M."/>
            <person name="Ramirez L."/>
            <person name="Pisabarro A.G."/>
            <person name="Kuo A."/>
            <person name="Tritt A."/>
            <person name="Lipzen A."/>
            <person name="He G."/>
            <person name="Yan M."/>
            <person name="Ng V."/>
            <person name="Cullen D."/>
            <person name="Martin F."/>
            <person name="Rosso M.-N."/>
            <person name="Henrissat B."/>
            <person name="Hibbett D."/>
            <person name="Martinez A.T."/>
            <person name="Grigoriev I.V."/>
        </authorList>
    </citation>
    <scope>NUCLEOTIDE SEQUENCE</scope>
    <source>
        <strain evidence="3">AH 40177</strain>
    </source>
</reference>
<feature type="domain" description="Nitrogen regulatory protein areA GATA-like" evidence="2">
    <location>
        <begin position="44"/>
        <end position="71"/>
    </location>
</feature>
<protein>
    <recommendedName>
        <fullName evidence="2">Nitrogen regulatory protein areA GATA-like domain-containing protein</fullName>
    </recommendedName>
</protein>
<feature type="compositionally biased region" description="Polar residues" evidence="1">
    <location>
        <begin position="168"/>
        <end position="186"/>
    </location>
</feature>
<evidence type="ECO:0000313" key="3">
    <source>
        <dbReference type="EMBL" id="KAF9073174.1"/>
    </source>
</evidence>
<name>A0A9P5UBK3_9AGAR</name>
<dbReference type="PANTHER" id="PTHR28051">
    <property type="entry name" value="PROTEIN MTL1-RELATED"/>
    <property type="match status" value="1"/>
</dbReference>